<feature type="region of interest" description="Disordered" evidence="1">
    <location>
        <begin position="58"/>
        <end position="87"/>
    </location>
</feature>
<keyword evidence="2" id="KW-0812">Transmembrane</keyword>
<feature type="compositionally biased region" description="Basic and acidic residues" evidence="1">
    <location>
        <begin position="75"/>
        <end position="87"/>
    </location>
</feature>
<evidence type="ECO:0000313" key="4">
    <source>
        <dbReference type="Proteomes" id="UP000754495"/>
    </source>
</evidence>
<keyword evidence="2" id="KW-1133">Transmembrane helix</keyword>
<keyword evidence="2" id="KW-0472">Membrane</keyword>
<evidence type="ECO:0000313" key="3">
    <source>
        <dbReference type="EMBL" id="NIH78578.1"/>
    </source>
</evidence>
<comment type="caution">
    <text evidence="3">The sequence shown here is derived from an EMBL/GenBank/DDBJ whole genome shotgun (WGS) entry which is preliminary data.</text>
</comment>
<protein>
    <submittedName>
        <fullName evidence="3">Membrane-bound lytic murein transglycosylase B</fullName>
    </submittedName>
</protein>
<feature type="compositionally biased region" description="Low complexity" evidence="1">
    <location>
        <begin position="61"/>
        <end position="74"/>
    </location>
</feature>
<accession>A0ABX0SNV1</accession>
<sequence>MAEPTQPGDARIRRFSSRLLLGAAVTGTGLVLILTIGVTRPAEAPRPVVSQPAVATGTLEAPPGATAPRPARAAPQDRPRESDRKALDAWSTEVAGATGLPPRVLTGYGRAEMWMRGEWPGCHLSWATLAAIGEASAVGSGPLRVPEETWKQWAARATRDGRQADPADIDDAALTTARSLCSTGADLATAPGWWAAITGAPALAPAARHVFDIATNLAGAAPR</sequence>
<proteinExistence type="predicted"/>
<feature type="transmembrane region" description="Helical" evidence="2">
    <location>
        <begin position="19"/>
        <end position="38"/>
    </location>
</feature>
<organism evidence="3 4">
    <name type="scientific">Amycolatopsis viridis</name>
    <dbReference type="NCBI Taxonomy" id="185678"/>
    <lineage>
        <taxon>Bacteria</taxon>
        <taxon>Bacillati</taxon>
        <taxon>Actinomycetota</taxon>
        <taxon>Actinomycetes</taxon>
        <taxon>Pseudonocardiales</taxon>
        <taxon>Pseudonocardiaceae</taxon>
        <taxon>Amycolatopsis</taxon>
    </lineage>
</organism>
<dbReference type="Proteomes" id="UP000754495">
    <property type="component" value="Unassembled WGS sequence"/>
</dbReference>
<evidence type="ECO:0000256" key="1">
    <source>
        <dbReference type="SAM" id="MobiDB-lite"/>
    </source>
</evidence>
<dbReference type="InterPro" id="IPR023346">
    <property type="entry name" value="Lysozyme-like_dom_sf"/>
</dbReference>
<evidence type="ECO:0000256" key="2">
    <source>
        <dbReference type="SAM" id="Phobius"/>
    </source>
</evidence>
<gene>
    <name evidence="3" type="ORF">FHX46_001108</name>
</gene>
<dbReference type="EMBL" id="JAANOU010000001">
    <property type="protein sequence ID" value="NIH78578.1"/>
    <property type="molecule type" value="Genomic_DNA"/>
</dbReference>
<keyword evidence="4" id="KW-1185">Reference proteome</keyword>
<name>A0ABX0SNV1_9PSEU</name>
<dbReference type="RefSeq" id="WP_167111255.1">
    <property type="nucleotide sequence ID" value="NZ_JAANOU010000001.1"/>
</dbReference>
<reference evidence="3 4" key="1">
    <citation type="submission" date="2020-03" db="EMBL/GenBank/DDBJ databases">
        <title>Sequencing the genomes of 1000 actinobacteria strains.</title>
        <authorList>
            <person name="Klenk H.-P."/>
        </authorList>
    </citation>
    <scope>NUCLEOTIDE SEQUENCE [LARGE SCALE GENOMIC DNA]</scope>
    <source>
        <strain evidence="3 4">DSM 45668</strain>
    </source>
</reference>
<dbReference type="SUPFAM" id="SSF53955">
    <property type="entry name" value="Lysozyme-like"/>
    <property type="match status" value="1"/>
</dbReference>